<proteinExistence type="predicted"/>
<comment type="caution">
    <text evidence="1">The sequence shown here is derived from an EMBL/GenBank/DDBJ whole genome shotgun (WGS) entry which is preliminary data.</text>
</comment>
<name>A0AAV4G8S9_9GAST</name>
<dbReference type="EMBL" id="BMAT01008282">
    <property type="protein sequence ID" value="GFR81614.1"/>
    <property type="molecule type" value="Genomic_DNA"/>
</dbReference>
<evidence type="ECO:0000313" key="1">
    <source>
        <dbReference type="EMBL" id="GFR81614.1"/>
    </source>
</evidence>
<sequence>MTPSLKQPPFHLVMAQGDVRHAEALQFPDLYKDNSSVHQGCSNPCARLTSIAAATEEVDSTSITQSAKSSIALSTRRRWIQHNVAASNARYCFPV</sequence>
<gene>
    <name evidence="1" type="ORF">ElyMa_004075100</name>
</gene>
<protein>
    <submittedName>
        <fullName evidence="1">Uncharacterized protein</fullName>
    </submittedName>
</protein>
<dbReference type="Proteomes" id="UP000762676">
    <property type="component" value="Unassembled WGS sequence"/>
</dbReference>
<accession>A0AAV4G8S9</accession>
<organism evidence="1 2">
    <name type="scientific">Elysia marginata</name>
    <dbReference type="NCBI Taxonomy" id="1093978"/>
    <lineage>
        <taxon>Eukaryota</taxon>
        <taxon>Metazoa</taxon>
        <taxon>Spiralia</taxon>
        <taxon>Lophotrochozoa</taxon>
        <taxon>Mollusca</taxon>
        <taxon>Gastropoda</taxon>
        <taxon>Heterobranchia</taxon>
        <taxon>Euthyneura</taxon>
        <taxon>Panpulmonata</taxon>
        <taxon>Sacoglossa</taxon>
        <taxon>Placobranchoidea</taxon>
        <taxon>Plakobranchidae</taxon>
        <taxon>Elysia</taxon>
    </lineage>
</organism>
<reference evidence="1 2" key="1">
    <citation type="journal article" date="2021" name="Elife">
        <title>Chloroplast acquisition without the gene transfer in kleptoplastic sea slugs, Plakobranchus ocellatus.</title>
        <authorList>
            <person name="Maeda T."/>
            <person name="Takahashi S."/>
            <person name="Yoshida T."/>
            <person name="Shimamura S."/>
            <person name="Takaki Y."/>
            <person name="Nagai Y."/>
            <person name="Toyoda A."/>
            <person name="Suzuki Y."/>
            <person name="Arimoto A."/>
            <person name="Ishii H."/>
            <person name="Satoh N."/>
            <person name="Nishiyama T."/>
            <person name="Hasebe M."/>
            <person name="Maruyama T."/>
            <person name="Minagawa J."/>
            <person name="Obokata J."/>
            <person name="Shigenobu S."/>
        </authorList>
    </citation>
    <scope>NUCLEOTIDE SEQUENCE [LARGE SCALE GENOMIC DNA]</scope>
</reference>
<dbReference type="AlphaFoldDB" id="A0AAV4G8S9"/>
<keyword evidence="2" id="KW-1185">Reference proteome</keyword>
<evidence type="ECO:0000313" key="2">
    <source>
        <dbReference type="Proteomes" id="UP000762676"/>
    </source>
</evidence>